<evidence type="ECO:0000313" key="5">
    <source>
        <dbReference type="EMBL" id="OAA29741.1"/>
    </source>
</evidence>
<keyword evidence="2" id="KW-1133">Transmembrane helix</keyword>
<evidence type="ECO:0000256" key="1">
    <source>
        <dbReference type="SAM" id="MobiDB-lite"/>
    </source>
</evidence>
<accession>A0A176K017</accession>
<dbReference type="EMBL" id="JFHK01000017">
    <property type="protein sequence ID" value="OAA29741.1"/>
    <property type="molecule type" value="Genomic_DNA"/>
</dbReference>
<evidence type="ECO:0000259" key="4">
    <source>
        <dbReference type="Pfam" id="PF20990"/>
    </source>
</evidence>
<dbReference type="InterPro" id="IPR018702">
    <property type="entry name" value="DUF2207"/>
</dbReference>
<name>A0A176K017_9BACT</name>
<dbReference type="RefSeq" id="WP_068347998.1">
    <property type="nucleotide sequence ID" value="NZ_JFHK01000017.1"/>
</dbReference>
<organism evidence="5 6">
    <name type="scientific">Kosmotoga arenicorallina S304</name>
    <dbReference type="NCBI Taxonomy" id="1453497"/>
    <lineage>
        <taxon>Bacteria</taxon>
        <taxon>Thermotogati</taxon>
        <taxon>Thermotogota</taxon>
        <taxon>Thermotogae</taxon>
        <taxon>Kosmotogales</taxon>
        <taxon>Kosmotogaceae</taxon>
        <taxon>Kosmotoga</taxon>
    </lineage>
</organism>
<comment type="caution">
    <text evidence="5">The sequence shown here is derived from an EMBL/GenBank/DDBJ whole genome shotgun (WGS) entry which is preliminary data.</text>
</comment>
<dbReference type="Proteomes" id="UP000077339">
    <property type="component" value="Unassembled WGS sequence"/>
</dbReference>
<reference evidence="5 6" key="1">
    <citation type="submission" date="2014-02" db="EMBL/GenBank/DDBJ databases">
        <title>Kosmotoga genome sequencing.</title>
        <authorList>
            <person name="Pollo S.M."/>
            <person name="Charchuk R."/>
            <person name="Nesbo C.L."/>
        </authorList>
    </citation>
    <scope>NUCLEOTIDE SEQUENCE [LARGE SCALE GENOMIC DNA]</scope>
    <source>
        <strain evidence="5 6">S304</strain>
    </source>
</reference>
<sequence length="594" mass="67906">MKKLVVRSIIIGIVTLVVWFIVSIFVGGTNFQSKYRLEKAEIEHKVMEDGTMQVHEKIDYRMVKPYRGLLRDIPSDWVKYRDLRVWTEGMNYTKIENFSTENSINLRVWLVPYNGSPRTPAKDGDPVTLHISYTVEGIVQEGNDVSQIFRKYWGEGWEQPVKNLKASFTFPDKLTPINIYSHPPIEAINEGNRYIFEMRNMPSRTFGEVRFLFPEGYFENAKKGNFSLSDIESIEESFKGKVNFWKYYLPVVLAVLTIVVLFVIFYFMGREPNIAYDAYYERELPTNDEPELVNAIVKNLCMGVDNDGIGACILNLYRRGYVDFNVNPKKEKVEGIIIKKATGTDLASTERQLLSFFAKYAIDFGEEKVFDFGELKRRFRGKQSEARKFTQELNAWKSLIKGKVRERKYLLSSGAWLSKLYSVFLIFISFFTLISISSSYELGFLSDYARYIYGIFAVTGAIVFFLPVDVFGRWTKTGREYYLKWKNFENFLKDYSLLSEYPPSSVVLWEEYLVYATALGIAEEVRKHMSKIVPEDLWKEEGGHMYMYYPYGLYVSRDFGSVVSSANVSSSSSSGGSGAGGVGGGSGGGGGGAF</sequence>
<dbReference type="Pfam" id="PF20990">
    <property type="entry name" value="DUF2207_C"/>
    <property type="match status" value="1"/>
</dbReference>
<keyword evidence="2" id="KW-0472">Membrane</keyword>
<feature type="compositionally biased region" description="Gly residues" evidence="1">
    <location>
        <begin position="575"/>
        <end position="594"/>
    </location>
</feature>
<dbReference type="AlphaFoldDB" id="A0A176K017"/>
<feature type="transmembrane region" description="Helical" evidence="2">
    <location>
        <begin position="451"/>
        <end position="471"/>
    </location>
</feature>
<gene>
    <name evidence="5" type="ORF">AT15_01525</name>
</gene>
<keyword evidence="6" id="KW-1185">Reference proteome</keyword>
<feature type="transmembrane region" description="Helical" evidence="2">
    <location>
        <begin position="247"/>
        <end position="267"/>
    </location>
</feature>
<dbReference type="Pfam" id="PF09972">
    <property type="entry name" value="DUF2207"/>
    <property type="match status" value="1"/>
</dbReference>
<feature type="domain" description="Predicted membrane protein YciQ-like C-terminal" evidence="4">
    <location>
        <begin position="278"/>
        <end position="529"/>
    </location>
</feature>
<evidence type="ECO:0000256" key="2">
    <source>
        <dbReference type="SAM" id="Phobius"/>
    </source>
</evidence>
<feature type="region of interest" description="Disordered" evidence="1">
    <location>
        <begin position="570"/>
        <end position="594"/>
    </location>
</feature>
<dbReference type="InterPro" id="IPR048389">
    <property type="entry name" value="YciQ-like_C"/>
</dbReference>
<dbReference type="OrthoDB" id="46834at2"/>
<evidence type="ECO:0008006" key="7">
    <source>
        <dbReference type="Google" id="ProtNLM"/>
    </source>
</evidence>
<feature type="transmembrane region" description="Helical" evidence="2">
    <location>
        <begin position="9"/>
        <end position="28"/>
    </location>
</feature>
<proteinExistence type="predicted"/>
<feature type="transmembrane region" description="Helical" evidence="2">
    <location>
        <begin position="409"/>
        <end position="431"/>
    </location>
</feature>
<dbReference type="STRING" id="1453497.AT15_01525"/>
<keyword evidence="2" id="KW-0812">Transmembrane</keyword>
<evidence type="ECO:0000313" key="6">
    <source>
        <dbReference type="Proteomes" id="UP000077339"/>
    </source>
</evidence>
<feature type="domain" description="DUF2207" evidence="3">
    <location>
        <begin position="37"/>
        <end position="213"/>
    </location>
</feature>
<protein>
    <recommendedName>
        <fullName evidence="7">DUF2207 domain-containing protein</fullName>
    </recommendedName>
</protein>
<evidence type="ECO:0000259" key="3">
    <source>
        <dbReference type="Pfam" id="PF09972"/>
    </source>
</evidence>
<dbReference type="PATRIC" id="fig|1453497.3.peg.308"/>